<evidence type="ECO:0000256" key="1">
    <source>
        <dbReference type="ARBA" id="ARBA00004141"/>
    </source>
</evidence>
<organism evidence="6 7">
    <name type="scientific">Syncephalastrum racemosum</name>
    <name type="common">Filamentous fungus</name>
    <dbReference type="NCBI Taxonomy" id="13706"/>
    <lineage>
        <taxon>Eukaryota</taxon>
        <taxon>Fungi</taxon>
        <taxon>Fungi incertae sedis</taxon>
        <taxon>Mucoromycota</taxon>
        <taxon>Mucoromycotina</taxon>
        <taxon>Mucoromycetes</taxon>
        <taxon>Mucorales</taxon>
        <taxon>Syncephalastraceae</taxon>
        <taxon>Syncephalastrum</taxon>
    </lineage>
</organism>
<name>A0A1X2HP12_SYNRA</name>
<feature type="transmembrane region" description="Helical" evidence="5">
    <location>
        <begin position="39"/>
        <end position="59"/>
    </location>
</feature>
<evidence type="ECO:0000313" key="7">
    <source>
        <dbReference type="Proteomes" id="UP000242180"/>
    </source>
</evidence>
<keyword evidence="2 5" id="KW-0812">Transmembrane</keyword>
<evidence type="ECO:0000256" key="5">
    <source>
        <dbReference type="SAM" id="Phobius"/>
    </source>
</evidence>
<evidence type="ECO:0000313" key="6">
    <source>
        <dbReference type="EMBL" id="ORZ01032.1"/>
    </source>
</evidence>
<dbReference type="PANTHER" id="PTHR28128:SF1">
    <property type="entry name" value="GOLGI APPARATUS MEMBRANE PROTEIN TVP15"/>
    <property type="match status" value="1"/>
</dbReference>
<proteinExistence type="predicted"/>
<feature type="transmembrane region" description="Helical" evidence="5">
    <location>
        <begin position="12"/>
        <end position="33"/>
    </location>
</feature>
<protein>
    <submittedName>
        <fullName evidence="6">COPI associated protein-domain-containing protein</fullName>
    </submittedName>
</protein>
<keyword evidence="4 5" id="KW-0472">Membrane</keyword>
<feature type="transmembrane region" description="Helical" evidence="5">
    <location>
        <begin position="86"/>
        <end position="103"/>
    </location>
</feature>
<dbReference type="EMBL" id="MCGN01000002">
    <property type="protein sequence ID" value="ORZ01032.1"/>
    <property type="molecule type" value="Genomic_DNA"/>
</dbReference>
<sequence>MAIDASLVFRALNVIVAVFMVAGGVATIIKVWSIGFPNFIQGIFCIIFGAVTGVFEFRLPRQITQYASFMFSFLGRGICKEQLDPMILCVVVVGVAYLVLHFIPGVQAPTNMQQSAFEESMGFSTRLADSHPMIPNHAAGGGALSGATPVMDPEAYPQKTYVSDGPTI</sequence>
<comment type="caution">
    <text evidence="6">The sequence shown here is derived from an EMBL/GenBank/DDBJ whole genome shotgun (WGS) entry which is preliminary data.</text>
</comment>
<dbReference type="OrthoDB" id="423534at2759"/>
<dbReference type="GO" id="GO:0016192">
    <property type="term" value="P:vesicle-mediated transport"/>
    <property type="evidence" value="ECO:0007669"/>
    <property type="project" value="TreeGrafter"/>
</dbReference>
<dbReference type="InterPro" id="IPR013714">
    <property type="entry name" value="Golgi_TVP15"/>
</dbReference>
<dbReference type="GO" id="GO:0000139">
    <property type="term" value="C:Golgi membrane"/>
    <property type="evidence" value="ECO:0007669"/>
    <property type="project" value="TreeGrafter"/>
</dbReference>
<dbReference type="FunCoup" id="A0A1X2HP12">
    <property type="interactions" value="56"/>
</dbReference>
<accession>A0A1X2HP12</accession>
<comment type="subcellular location">
    <subcellularLocation>
        <location evidence="1">Membrane</location>
        <topology evidence="1">Multi-pass membrane protein</topology>
    </subcellularLocation>
</comment>
<dbReference type="STRING" id="13706.A0A1X2HP12"/>
<evidence type="ECO:0000256" key="2">
    <source>
        <dbReference type="ARBA" id="ARBA00022692"/>
    </source>
</evidence>
<dbReference type="Pfam" id="PF08507">
    <property type="entry name" value="COPI_assoc"/>
    <property type="match status" value="1"/>
</dbReference>
<evidence type="ECO:0000256" key="4">
    <source>
        <dbReference type="ARBA" id="ARBA00023136"/>
    </source>
</evidence>
<reference evidence="6 7" key="1">
    <citation type="submission" date="2016-07" db="EMBL/GenBank/DDBJ databases">
        <title>Pervasive Adenine N6-methylation of Active Genes in Fungi.</title>
        <authorList>
            <consortium name="DOE Joint Genome Institute"/>
            <person name="Mondo S.J."/>
            <person name="Dannebaum R.O."/>
            <person name="Kuo R.C."/>
            <person name="Labutti K."/>
            <person name="Haridas S."/>
            <person name="Kuo A."/>
            <person name="Salamov A."/>
            <person name="Ahrendt S.R."/>
            <person name="Lipzen A."/>
            <person name="Sullivan W."/>
            <person name="Andreopoulos W.B."/>
            <person name="Clum A."/>
            <person name="Lindquist E."/>
            <person name="Daum C."/>
            <person name="Ramamoorthy G.K."/>
            <person name="Gryganskyi A."/>
            <person name="Culley D."/>
            <person name="Magnuson J.K."/>
            <person name="James T.Y."/>
            <person name="O'Malley M.A."/>
            <person name="Stajich J.E."/>
            <person name="Spatafora J.W."/>
            <person name="Visel A."/>
            <person name="Grigoriev I.V."/>
        </authorList>
    </citation>
    <scope>NUCLEOTIDE SEQUENCE [LARGE SCALE GENOMIC DNA]</scope>
    <source>
        <strain evidence="6 7">NRRL 2496</strain>
    </source>
</reference>
<dbReference type="PANTHER" id="PTHR28128">
    <property type="entry name" value="GOLGI APPARATUS MEMBRANE PROTEIN TVP15"/>
    <property type="match status" value="1"/>
</dbReference>
<gene>
    <name evidence="6" type="ORF">BCR43DRAFT_433686</name>
</gene>
<dbReference type="Proteomes" id="UP000242180">
    <property type="component" value="Unassembled WGS sequence"/>
</dbReference>
<dbReference type="AlphaFoldDB" id="A0A1X2HP12"/>
<keyword evidence="7" id="KW-1185">Reference proteome</keyword>
<dbReference type="InParanoid" id="A0A1X2HP12"/>
<keyword evidence="3 5" id="KW-1133">Transmembrane helix</keyword>
<evidence type="ECO:0000256" key="3">
    <source>
        <dbReference type="ARBA" id="ARBA00022989"/>
    </source>
</evidence>